<evidence type="ECO:0000313" key="3">
    <source>
        <dbReference type="Proteomes" id="UP001432027"/>
    </source>
</evidence>
<organism evidence="2 3">
    <name type="scientific">Pristionchus entomophagus</name>
    <dbReference type="NCBI Taxonomy" id="358040"/>
    <lineage>
        <taxon>Eukaryota</taxon>
        <taxon>Metazoa</taxon>
        <taxon>Ecdysozoa</taxon>
        <taxon>Nematoda</taxon>
        <taxon>Chromadorea</taxon>
        <taxon>Rhabditida</taxon>
        <taxon>Rhabditina</taxon>
        <taxon>Diplogasteromorpha</taxon>
        <taxon>Diplogasteroidea</taxon>
        <taxon>Neodiplogasteridae</taxon>
        <taxon>Pristionchus</taxon>
    </lineage>
</organism>
<feature type="transmembrane region" description="Helical" evidence="1">
    <location>
        <begin position="47"/>
        <end position="73"/>
    </location>
</feature>
<keyword evidence="1" id="KW-1133">Transmembrane helix</keyword>
<dbReference type="AlphaFoldDB" id="A0AAV5TSX5"/>
<dbReference type="EMBL" id="BTSX01000004">
    <property type="protein sequence ID" value="GMS97324.1"/>
    <property type="molecule type" value="Genomic_DNA"/>
</dbReference>
<accession>A0AAV5TSX5</accession>
<feature type="transmembrane region" description="Helical" evidence="1">
    <location>
        <begin position="14"/>
        <end position="35"/>
    </location>
</feature>
<comment type="caution">
    <text evidence="2">The sequence shown here is derived from an EMBL/GenBank/DDBJ whole genome shotgun (WGS) entry which is preliminary data.</text>
</comment>
<evidence type="ECO:0000256" key="1">
    <source>
        <dbReference type="SAM" id="Phobius"/>
    </source>
</evidence>
<gene>
    <name evidence="2" type="ORF">PENTCL1PPCAC_19499</name>
</gene>
<dbReference type="Proteomes" id="UP001432027">
    <property type="component" value="Unassembled WGS sequence"/>
</dbReference>
<name>A0AAV5TSX5_9BILA</name>
<keyword evidence="3" id="KW-1185">Reference proteome</keyword>
<feature type="non-terminal residue" evidence="2">
    <location>
        <position position="82"/>
    </location>
</feature>
<keyword evidence="1" id="KW-0472">Membrane</keyword>
<sequence length="82" mass="8947">KVVMTLSIGIHTSAILFGIIGISLSFALSAALFCIGSMSPILSSFRFCLHISASHGFLLSSTYMLTRVSFAYFKGYYLHPFS</sequence>
<keyword evidence="1" id="KW-0812">Transmembrane</keyword>
<evidence type="ECO:0000313" key="2">
    <source>
        <dbReference type="EMBL" id="GMS97324.1"/>
    </source>
</evidence>
<protein>
    <recommendedName>
        <fullName evidence="4">NADH:ubiquinone reductase (H(+)-translocating)</fullName>
    </recommendedName>
</protein>
<reference evidence="2" key="1">
    <citation type="submission" date="2023-10" db="EMBL/GenBank/DDBJ databases">
        <title>Genome assembly of Pristionchus species.</title>
        <authorList>
            <person name="Yoshida K."/>
            <person name="Sommer R.J."/>
        </authorList>
    </citation>
    <scope>NUCLEOTIDE SEQUENCE</scope>
    <source>
        <strain evidence="2">RS0144</strain>
    </source>
</reference>
<evidence type="ECO:0008006" key="4">
    <source>
        <dbReference type="Google" id="ProtNLM"/>
    </source>
</evidence>
<proteinExistence type="predicted"/>
<feature type="non-terminal residue" evidence="2">
    <location>
        <position position="1"/>
    </location>
</feature>